<protein>
    <recommendedName>
        <fullName evidence="15">Transmembrane protein 63C</fullName>
    </recommendedName>
</protein>
<evidence type="ECO:0000256" key="5">
    <source>
        <dbReference type="ARBA" id="ARBA00022989"/>
    </source>
</evidence>
<evidence type="ECO:0000313" key="13">
    <source>
        <dbReference type="Ensembl" id="ENSCAFP00030009320.1"/>
    </source>
</evidence>
<feature type="transmembrane region" description="Helical" evidence="9">
    <location>
        <begin position="356"/>
        <end position="376"/>
    </location>
</feature>
<comment type="similarity">
    <text evidence="2">Belongs to the CSC1 (TC 1.A.17) family.</text>
</comment>
<feature type="region of interest" description="Disordered" evidence="8">
    <location>
        <begin position="101"/>
        <end position="125"/>
    </location>
</feature>
<dbReference type="InterPro" id="IPR045122">
    <property type="entry name" value="Csc1-like"/>
</dbReference>
<reference evidence="13" key="2">
    <citation type="submission" date="2025-08" db="UniProtKB">
        <authorList>
            <consortium name="Ensembl"/>
        </authorList>
    </citation>
    <scope>IDENTIFICATION</scope>
</reference>
<evidence type="ECO:0008006" key="15">
    <source>
        <dbReference type="Google" id="ProtNLM"/>
    </source>
</evidence>
<evidence type="ECO:0000259" key="11">
    <source>
        <dbReference type="Pfam" id="PF13967"/>
    </source>
</evidence>
<keyword evidence="6 9" id="KW-0472">Membrane</keyword>
<feature type="transmembrane region" description="Helical" evidence="9">
    <location>
        <begin position="251"/>
        <end position="276"/>
    </location>
</feature>
<feature type="domain" description="CSC1/OSCA1-like N-terminal transmembrane" evidence="11">
    <location>
        <begin position="257"/>
        <end position="420"/>
    </location>
</feature>
<keyword evidence="3" id="KW-0813">Transport</keyword>
<dbReference type="InterPro" id="IPR003864">
    <property type="entry name" value="CSC1/OSCA1-like_7TM"/>
</dbReference>
<evidence type="ECO:0000256" key="1">
    <source>
        <dbReference type="ARBA" id="ARBA00004141"/>
    </source>
</evidence>
<accession>A0A8C0MF82</accession>
<evidence type="ECO:0000256" key="2">
    <source>
        <dbReference type="ARBA" id="ARBA00007779"/>
    </source>
</evidence>
<proteinExistence type="inferred from homology"/>
<feature type="transmembrane region" description="Helical" evidence="9">
    <location>
        <begin position="711"/>
        <end position="734"/>
    </location>
</feature>
<feature type="transmembrane region" description="Helical" evidence="9">
    <location>
        <begin position="667"/>
        <end position="690"/>
    </location>
</feature>
<keyword evidence="5 9" id="KW-1133">Transmembrane helix</keyword>
<feature type="domain" description="CSC1/OSCA1-like cytosolic" evidence="12">
    <location>
        <begin position="437"/>
        <end position="615"/>
    </location>
</feature>
<comment type="catalytic activity">
    <reaction evidence="7">
        <text>Ca(2+)(in) = Ca(2+)(out)</text>
        <dbReference type="Rhea" id="RHEA:29671"/>
        <dbReference type="ChEBI" id="CHEBI:29108"/>
    </reaction>
</comment>
<feature type="transmembrane region" description="Helical" evidence="9">
    <location>
        <begin position="819"/>
        <end position="846"/>
    </location>
</feature>
<feature type="transmembrane region" description="Helical" evidence="9">
    <location>
        <begin position="623"/>
        <end position="647"/>
    </location>
</feature>
<dbReference type="PANTHER" id="PTHR13018:SF21">
    <property type="entry name" value="CALCIUM PERMEABLE STRESS-GATED CATION CHANNEL 1"/>
    <property type="match status" value="1"/>
</dbReference>
<comment type="subcellular location">
    <subcellularLocation>
        <location evidence="1">Membrane</location>
        <topology evidence="1">Multi-pass membrane protein</topology>
    </subcellularLocation>
</comment>
<feature type="compositionally biased region" description="Low complexity" evidence="8">
    <location>
        <begin position="149"/>
        <end position="161"/>
    </location>
</feature>
<dbReference type="Proteomes" id="UP000694429">
    <property type="component" value="Chromosome 8"/>
</dbReference>
<dbReference type="GO" id="GO:0016020">
    <property type="term" value="C:membrane"/>
    <property type="evidence" value="ECO:0007669"/>
    <property type="project" value="UniProtKB-SubCell"/>
</dbReference>
<evidence type="ECO:0000259" key="10">
    <source>
        <dbReference type="Pfam" id="PF02714"/>
    </source>
</evidence>
<dbReference type="GO" id="GO:0005227">
    <property type="term" value="F:calcium-activated cation channel activity"/>
    <property type="evidence" value="ECO:0007669"/>
    <property type="project" value="InterPro"/>
</dbReference>
<name>A0A8C0MF82_CANLF</name>
<dbReference type="PANTHER" id="PTHR13018">
    <property type="entry name" value="PROBABLE MEMBRANE PROTEIN DUF221-RELATED"/>
    <property type="match status" value="1"/>
</dbReference>
<feature type="region of interest" description="Disordered" evidence="8">
    <location>
        <begin position="969"/>
        <end position="998"/>
    </location>
</feature>
<evidence type="ECO:0000256" key="8">
    <source>
        <dbReference type="SAM" id="MobiDB-lite"/>
    </source>
</evidence>
<dbReference type="InterPro" id="IPR027815">
    <property type="entry name" value="CSC1/OSCA1-like_cyt"/>
</dbReference>
<feature type="transmembrane region" description="Helical" evidence="9">
    <location>
        <begin position="402"/>
        <end position="428"/>
    </location>
</feature>
<dbReference type="InterPro" id="IPR032880">
    <property type="entry name" value="CSC1/OSCA1-like_N"/>
</dbReference>
<keyword evidence="4 9" id="KW-0812">Transmembrane</keyword>
<sequence>MNLETCSGLWPSQTGNDPAHSFGPPRQGCGQFVDLFSAGGYQPLGSRSGSQGGPEPCYLCVVAHLFLLWLALGVEGWGWVGLEGGQASEESLGWGGCGGGLAREQQDSRRGPGHRGAGALSARDPQPGAFGMGICRRFLVATGSLRRSPGLRRGSSGPGPRWVRAALGRSKVGSAGAEPGRRSRGAAARNLLTVPRQVGPARAAAGGPREGRSQGAPRMAVPLSNLNMVEKTRNITDECFQSRSTVLQGQAFGGIPTVLILNIFLWVVIILVYSFLRKAAWDYGRLALLIHNDSLTSLIYGEQSEKTSPSDISLEMEHKDKGFYSWFFNTVTMKNEDLISKCGDDARTYIMFQYHLIIFVLILCIPSLGIILPINYTGTVLDWSSHFGRTTIVNVSIESKVLWLHSCFSFLYFLLNLVFMAHHCLGFVPKRSYRVTRTLMITYVPKDIQDPEIIIKHFHEAYPGCVVTRVHFCYDVRNLIELDDQRRHAMRGRLYYTAKAKKSGKVMIKTHPCSRLCFCKCWTCFKEVDAEQYYSELEEQLTDEFNAELNRVRLKRLDLIFVTFQDARMTKHIREDYKYIQCGVPPQQSSVTTIVKSYYWRVALAPHPKDIIWKHLSVRRFHWWARFIAINTFLFFLFFFLTTPAIIINTIDMYNVTRPIEKLQSPVITQFFPSLMLWAFTVILPLIVYLSAFLEAHWTRSSQNLIIVNKCYIFLVFMVIILPSMGLTSLDVFFRWLFDIYYLEQASIRFQCVFLPDNGAFFVNYVITAALLGTGMELLRLGSLFLYSIRLFFSRSEPERVHIRKSQAMDFQYGREYAWMMNVFSVVIAYSITCPIIVPFGLLYLCMKHITDRYNMYYSYAPTKLNEQIHMAAVYQAIFAPLLGLFWMLFFSILRLGTLHTITFFSLSTLIISMIIAFLSTLLGKLQRVSDYEPEEEMETVFDMEPSSTSSTPTSLMYVATVLQEPEMNLSPASSPARHTYGTMNRQLEESEEESCTRGFARELGSTQFQEGLELEGQSQYH</sequence>
<feature type="transmembrane region" description="Helical" evidence="9">
    <location>
        <begin position="902"/>
        <end position="923"/>
    </location>
</feature>
<feature type="region of interest" description="Disordered" evidence="8">
    <location>
        <begin position="149"/>
        <end position="186"/>
    </location>
</feature>
<evidence type="ECO:0000256" key="3">
    <source>
        <dbReference type="ARBA" id="ARBA00022448"/>
    </source>
</evidence>
<feature type="transmembrane region" description="Helical" evidence="9">
    <location>
        <begin position="873"/>
        <end position="896"/>
    </location>
</feature>
<organism evidence="13 14">
    <name type="scientific">Canis lupus familiaris</name>
    <name type="common">Dog</name>
    <name type="synonym">Canis familiaris</name>
    <dbReference type="NCBI Taxonomy" id="9615"/>
    <lineage>
        <taxon>Eukaryota</taxon>
        <taxon>Metazoa</taxon>
        <taxon>Chordata</taxon>
        <taxon>Craniata</taxon>
        <taxon>Vertebrata</taxon>
        <taxon>Euteleostomi</taxon>
        <taxon>Mammalia</taxon>
        <taxon>Eutheria</taxon>
        <taxon>Laurasiatheria</taxon>
        <taxon>Carnivora</taxon>
        <taxon>Caniformia</taxon>
        <taxon>Canidae</taxon>
        <taxon>Canis</taxon>
    </lineage>
</organism>
<reference evidence="13" key="1">
    <citation type="submission" date="2019-03" db="EMBL/GenBank/DDBJ databases">
        <authorList>
            <person name="Warren W.C."/>
            <person name="Johnson G.S."/>
        </authorList>
    </citation>
    <scope>NUCLEOTIDE SEQUENCE [LARGE SCALE GENOMIC DNA]</scope>
    <source>
        <strain evidence="13">Basenji</strain>
    </source>
</reference>
<dbReference type="AlphaFoldDB" id="A0A8C0MF82"/>
<dbReference type="Pfam" id="PF14703">
    <property type="entry name" value="PHM7_cyt"/>
    <property type="match status" value="1"/>
</dbReference>
<evidence type="ECO:0000256" key="9">
    <source>
        <dbReference type="SAM" id="Phobius"/>
    </source>
</evidence>
<evidence type="ECO:0000259" key="12">
    <source>
        <dbReference type="Pfam" id="PF14703"/>
    </source>
</evidence>
<dbReference type="Ensembl" id="ENSCAFT00030010660.1">
    <property type="protein sequence ID" value="ENSCAFP00030009320.1"/>
    <property type="gene ID" value="ENSCAFG00030005812.1"/>
</dbReference>
<evidence type="ECO:0000313" key="14">
    <source>
        <dbReference type="Proteomes" id="UP000694429"/>
    </source>
</evidence>
<evidence type="ECO:0000256" key="7">
    <source>
        <dbReference type="ARBA" id="ARBA00036634"/>
    </source>
</evidence>
<feature type="domain" description="CSC1/OSCA1-like 7TM region" evidence="10">
    <location>
        <begin position="626"/>
        <end position="898"/>
    </location>
</feature>
<dbReference type="Pfam" id="PF02714">
    <property type="entry name" value="RSN1_7TM"/>
    <property type="match status" value="1"/>
</dbReference>
<evidence type="ECO:0000256" key="4">
    <source>
        <dbReference type="ARBA" id="ARBA00022692"/>
    </source>
</evidence>
<dbReference type="Pfam" id="PF13967">
    <property type="entry name" value="RSN1_TM"/>
    <property type="match status" value="1"/>
</dbReference>
<evidence type="ECO:0000256" key="6">
    <source>
        <dbReference type="ARBA" id="ARBA00023136"/>
    </source>
</evidence>